<dbReference type="PROSITE" id="PS51257">
    <property type="entry name" value="PROKAR_LIPOPROTEIN"/>
    <property type="match status" value="1"/>
</dbReference>
<feature type="region of interest" description="Disordered" evidence="11">
    <location>
        <begin position="484"/>
        <end position="548"/>
    </location>
</feature>
<evidence type="ECO:0000256" key="11">
    <source>
        <dbReference type="SAM" id="MobiDB-lite"/>
    </source>
</evidence>
<feature type="transmembrane region" description="Helical" evidence="12">
    <location>
        <begin position="679"/>
        <end position="698"/>
    </location>
</feature>
<dbReference type="InterPro" id="IPR019931">
    <property type="entry name" value="LPXTG_anchor"/>
</dbReference>
<keyword evidence="9" id="KW-0224">Dipeptidase</keyword>
<keyword evidence="6" id="KW-0645">Protease</keyword>
<feature type="domain" description="Gram-positive cocci surface proteins LPxTG" evidence="14">
    <location>
        <begin position="672"/>
        <end position="704"/>
    </location>
</feature>
<keyword evidence="12" id="KW-0812">Transmembrane</keyword>
<dbReference type="PANTHER" id="PTHR12994">
    <property type="entry name" value="SECERNIN"/>
    <property type="match status" value="1"/>
</dbReference>
<dbReference type="EC" id="3.4.13.19" evidence="3"/>
<keyword evidence="5" id="KW-0964">Secreted</keyword>
<dbReference type="RefSeq" id="WP_209627857.1">
    <property type="nucleotide sequence ID" value="NZ_PRDG01000003.1"/>
</dbReference>
<keyword evidence="10" id="KW-0572">Peptidoglycan-anchor</keyword>
<organism evidence="15 16">
    <name type="scientific">Streptococcus oricebi</name>
    <dbReference type="NCBI Taxonomy" id="1547447"/>
    <lineage>
        <taxon>Bacteria</taxon>
        <taxon>Bacillati</taxon>
        <taxon>Bacillota</taxon>
        <taxon>Bacilli</taxon>
        <taxon>Lactobacillales</taxon>
        <taxon>Streptococcaceae</taxon>
        <taxon>Streptococcus</taxon>
    </lineage>
</organism>
<evidence type="ECO:0000256" key="5">
    <source>
        <dbReference type="ARBA" id="ARBA00022525"/>
    </source>
</evidence>
<reference evidence="15 16" key="1">
    <citation type="submission" date="2018-02" db="EMBL/GenBank/DDBJ databases">
        <title>Draft genome sequence of Streptococcus oricebi CCUG 70868T type strain.</title>
        <authorList>
            <person name="Mendez V."/>
            <person name="Salva-Serra F."/>
            <person name="Jaen-Luchoro D."/>
            <person name="Gonzales-Siles L."/>
            <person name="Karlsson R."/>
            <person name="Engstrom-Jakobsson H."/>
            <person name="Busquets A."/>
            <person name="Gomila M."/>
            <person name="Pineiro-Iglesias B."/>
            <person name="Bennasar-Figueras A."/>
            <person name="Seeger M."/>
            <person name="Moore E."/>
        </authorList>
    </citation>
    <scope>NUCLEOTIDE SEQUENCE [LARGE SCALE GENOMIC DNA]</scope>
    <source>
        <strain evidence="15 16">CCUG 70868</strain>
    </source>
</reference>
<keyword evidence="8" id="KW-0378">Hydrolase</keyword>
<dbReference type="InterPro" id="IPR047804">
    <property type="entry name" value="C69_dipept_A-like"/>
</dbReference>
<dbReference type="PROSITE" id="PS50847">
    <property type="entry name" value="GRAM_POS_ANCHORING"/>
    <property type="match status" value="1"/>
</dbReference>
<evidence type="ECO:0000256" key="1">
    <source>
        <dbReference type="ARBA" id="ARBA00001670"/>
    </source>
</evidence>
<dbReference type="Pfam" id="PF03577">
    <property type="entry name" value="Peptidase_C69"/>
    <property type="match status" value="1"/>
</dbReference>
<dbReference type="EMBL" id="PRDG01000003">
    <property type="protein sequence ID" value="MBP2623355.1"/>
    <property type="molecule type" value="Genomic_DNA"/>
</dbReference>
<evidence type="ECO:0000256" key="6">
    <source>
        <dbReference type="ARBA" id="ARBA00022670"/>
    </source>
</evidence>
<evidence type="ECO:0000256" key="8">
    <source>
        <dbReference type="ARBA" id="ARBA00022801"/>
    </source>
</evidence>
<keyword evidence="16" id="KW-1185">Reference proteome</keyword>
<dbReference type="PANTHER" id="PTHR12994:SF17">
    <property type="entry name" value="LD30995P"/>
    <property type="match status" value="1"/>
</dbReference>
<keyword evidence="7 13" id="KW-0732">Signal</keyword>
<comment type="similarity">
    <text evidence="2">Belongs to the peptidase C69 family.</text>
</comment>
<evidence type="ECO:0000256" key="4">
    <source>
        <dbReference type="ARBA" id="ARBA00022512"/>
    </source>
</evidence>
<dbReference type="Pfam" id="PF00746">
    <property type="entry name" value="Gram_pos_anchor"/>
    <property type="match status" value="1"/>
</dbReference>
<dbReference type="Gene3D" id="3.60.60.10">
    <property type="entry name" value="Penicillin V Acylase, Chain A"/>
    <property type="match status" value="1"/>
</dbReference>
<proteinExistence type="inferred from homology"/>
<evidence type="ECO:0000256" key="9">
    <source>
        <dbReference type="ARBA" id="ARBA00022997"/>
    </source>
</evidence>
<accession>A0ABS5B3F4</accession>
<evidence type="ECO:0000256" key="10">
    <source>
        <dbReference type="ARBA" id="ARBA00023088"/>
    </source>
</evidence>
<protein>
    <recommendedName>
        <fullName evidence="3">membrane dipeptidase</fullName>
        <ecNumber evidence="3">3.4.13.19</ecNumber>
    </recommendedName>
</protein>
<feature type="compositionally biased region" description="Low complexity" evidence="11">
    <location>
        <begin position="491"/>
        <end position="543"/>
    </location>
</feature>
<dbReference type="NCBIfam" id="TIGR01167">
    <property type="entry name" value="LPXTG_anchor"/>
    <property type="match status" value="1"/>
</dbReference>
<evidence type="ECO:0000256" key="3">
    <source>
        <dbReference type="ARBA" id="ARBA00013110"/>
    </source>
</evidence>
<dbReference type="InterPro" id="IPR005322">
    <property type="entry name" value="Peptidase_C69"/>
</dbReference>
<evidence type="ECO:0000256" key="13">
    <source>
        <dbReference type="SAM" id="SignalP"/>
    </source>
</evidence>
<keyword evidence="4" id="KW-0134">Cell wall</keyword>
<evidence type="ECO:0000259" key="14">
    <source>
        <dbReference type="PROSITE" id="PS50847"/>
    </source>
</evidence>
<evidence type="ECO:0000313" key="16">
    <source>
        <dbReference type="Proteomes" id="UP001519296"/>
    </source>
</evidence>
<dbReference type="Proteomes" id="UP001519296">
    <property type="component" value="Unassembled WGS sequence"/>
</dbReference>
<comment type="catalytic activity">
    <reaction evidence="1">
        <text>an L-aminoacyl-L-amino acid + H2O = 2 an L-alpha-amino acid</text>
        <dbReference type="Rhea" id="RHEA:48940"/>
        <dbReference type="ChEBI" id="CHEBI:15377"/>
        <dbReference type="ChEBI" id="CHEBI:59869"/>
        <dbReference type="ChEBI" id="CHEBI:77460"/>
        <dbReference type="EC" id="3.4.13.19"/>
    </reaction>
</comment>
<evidence type="ECO:0000256" key="12">
    <source>
        <dbReference type="SAM" id="Phobius"/>
    </source>
</evidence>
<dbReference type="NCBIfam" id="NF033678">
    <property type="entry name" value="C69_fam_dipept"/>
    <property type="match status" value="1"/>
</dbReference>
<keyword evidence="12" id="KW-1133">Transmembrane helix</keyword>
<keyword evidence="12" id="KW-0472">Membrane</keyword>
<feature type="signal peptide" evidence="13">
    <location>
        <begin position="1"/>
        <end position="25"/>
    </location>
</feature>
<gene>
    <name evidence="15" type="ORF">C4K46_05310</name>
</gene>
<evidence type="ECO:0000256" key="2">
    <source>
        <dbReference type="ARBA" id="ARBA00007225"/>
    </source>
</evidence>
<comment type="caution">
    <text evidence="15">The sequence shown here is derived from an EMBL/GenBank/DDBJ whole genome shotgun (WGS) entry which is preliminary data.</text>
</comment>
<name>A0ABS5B3F4_9STRE</name>
<sequence length="704" mass="77547">MKKLLFRSLLILAICLLFPVQIVQACTGFIVGKNLTTDGSALYGRTEDLEPNHNKVFKVNKAKSNPAGSVLTDQANGFSWKLPEQSYQYTSVSDVTPQEGIFDEVGFNEHGVSISATVSAKANKQIQGVDPYVENGLAESIITTLVLPHVKSAREGVELLAKVVREQGAAEGNILVLADKEGIWYMEILSGHQYVAIKYPDDKYSVFPNTFFLGSVDFQDQENVIASKDVEKVAKDAGVYKEIDGRFHISQSYNPPMSEADRSRAWAGITALNPNAPVKYDDAYFDLFQSSSQPIGVADVMRMQRNRFEGTPFKPLDQMELDGKGLPKRGTIDPVYKYPLGNPNVMEAHIFQLKDSIPASMGGGTMWLAVGSPRFSPYLPYYGNITDTYSAYQVEDKSYNPQSWYWVASHIYDMAAKHRDLFESQVQEKWKALEARLIEEQAALDAKYANNQGDSSQEVTQASLARAEQVFKEMKALEAEMEAKIKEKDSQPSSSSSSSSTSSSQEPSSSSSSSSKADEPSQPSQSSSNSNPSESSSQPSPSSDLIQPLVDPASGIQIFNKDLSPSTTGLTVKKLDQLDSLKGRTYDAYDIRLEDLKTKQNLSKVSPSLVSIPTRKDAQVEAVYSLAANGQLEKFDFESKDQTVSFTTNHFSTYAVVYKDAQVKTNAWSKTLPLTGEQMSLLGLVGLIILIVLAFVFIKAKKQK</sequence>
<evidence type="ECO:0000256" key="7">
    <source>
        <dbReference type="ARBA" id="ARBA00022729"/>
    </source>
</evidence>
<feature type="chain" id="PRO_5045366557" description="membrane dipeptidase" evidence="13">
    <location>
        <begin position="26"/>
        <end position="704"/>
    </location>
</feature>
<evidence type="ECO:0000313" key="15">
    <source>
        <dbReference type="EMBL" id="MBP2623355.1"/>
    </source>
</evidence>